<keyword evidence="3" id="KW-1185">Reference proteome</keyword>
<evidence type="ECO:0008006" key="4">
    <source>
        <dbReference type="Google" id="ProtNLM"/>
    </source>
</evidence>
<feature type="compositionally biased region" description="Low complexity" evidence="1">
    <location>
        <begin position="287"/>
        <end position="302"/>
    </location>
</feature>
<feature type="region of interest" description="Disordered" evidence="1">
    <location>
        <begin position="276"/>
        <end position="302"/>
    </location>
</feature>
<dbReference type="InterPro" id="IPR025855">
    <property type="entry name" value="Replic_Relax"/>
</dbReference>
<reference evidence="2" key="1">
    <citation type="submission" date="2021-01" db="EMBL/GenBank/DDBJ databases">
        <title>Whole genome shotgun sequence of Virgisporangium ochraceum NBRC 16418.</title>
        <authorList>
            <person name="Komaki H."/>
            <person name="Tamura T."/>
        </authorList>
    </citation>
    <scope>NUCLEOTIDE SEQUENCE</scope>
    <source>
        <strain evidence="2">NBRC 16418</strain>
    </source>
</reference>
<dbReference type="Pfam" id="PF13814">
    <property type="entry name" value="Replic_Relax"/>
    <property type="match status" value="1"/>
</dbReference>
<evidence type="ECO:0000313" key="3">
    <source>
        <dbReference type="Proteomes" id="UP000635606"/>
    </source>
</evidence>
<comment type="caution">
    <text evidence="2">The sequence shown here is derived from an EMBL/GenBank/DDBJ whole genome shotgun (WGS) entry which is preliminary data.</text>
</comment>
<dbReference type="Proteomes" id="UP000635606">
    <property type="component" value="Unassembled WGS sequence"/>
</dbReference>
<proteinExistence type="predicted"/>
<dbReference type="SUPFAM" id="SSF46785">
    <property type="entry name" value="Winged helix' DNA-binding domain"/>
    <property type="match status" value="1"/>
</dbReference>
<dbReference type="EMBL" id="BOPH01000129">
    <property type="protein sequence ID" value="GIJ74088.1"/>
    <property type="molecule type" value="Genomic_DNA"/>
</dbReference>
<evidence type="ECO:0000256" key="1">
    <source>
        <dbReference type="SAM" id="MobiDB-lite"/>
    </source>
</evidence>
<name>A0A8J4A3F3_9ACTN</name>
<gene>
    <name evidence="2" type="ORF">Voc01_090050</name>
</gene>
<dbReference type="InterPro" id="IPR036390">
    <property type="entry name" value="WH_DNA-bd_sf"/>
</dbReference>
<dbReference type="AlphaFoldDB" id="A0A8J4A3F3"/>
<accession>A0A8J4A3F3</accession>
<dbReference type="RefSeq" id="WP_203933897.1">
    <property type="nucleotide sequence ID" value="NZ_BOPH01000129.1"/>
</dbReference>
<organism evidence="2 3">
    <name type="scientific">Virgisporangium ochraceum</name>
    <dbReference type="NCBI Taxonomy" id="65505"/>
    <lineage>
        <taxon>Bacteria</taxon>
        <taxon>Bacillati</taxon>
        <taxon>Actinomycetota</taxon>
        <taxon>Actinomycetes</taxon>
        <taxon>Micromonosporales</taxon>
        <taxon>Micromonosporaceae</taxon>
        <taxon>Virgisporangium</taxon>
    </lineage>
</organism>
<protein>
    <recommendedName>
        <fullName evidence="4">Replication-relaxation</fullName>
    </recommendedName>
</protein>
<evidence type="ECO:0000313" key="2">
    <source>
        <dbReference type="EMBL" id="GIJ74088.1"/>
    </source>
</evidence>
<sequence length="302" mass="32978">MTSGARLTESLRAVSWRLEPRDLVIASLLYEHRTLTTAQIAAILFTSDRTCRNRLAALRTLGFVDWFVPIRRGRRLPTHWLPGLLAARYVALRDGGRPPTTKAVREMQDRVVATSHLAHVDATNQFFVDLIALSRRRPDARLARWWSGPRTAAAFGRRVHPDGHGVWRDAGRQVAFFLETDLGNETQSVLAAKVAPYERLRLVGGPAWPVLFWLPTPAREANLVARLASTAPPVVPVATANRRYATDVGPAGPVWTVVGGGADRVGLADLPSVAGAVGTFDPGPPTADQDPLYLLDQDPAAE</sequence>